<dbReference type="AlphaFoldDB" id="A0A540M9F1"/>
<comment type="caution">
    <text evidence="1">The sequence shown here is derived from an EMBL/GenBank/DDBJ whole genome shotgun (WGS) entry which is preliminary data.</text>
</comment>
<reference evidence="1 2" key="1">
    <citation type="journal article" date="2019" name="G3 (Bethesda)">
        <title>Sequencing of a Wild Apple (Malus baccata) Genome Unravels the Differences Between Cultivated and Wild Apple Species Regarding Disease Resistance and Cold Tolerance.</title>
        <authorList>
            <person name="Chen X."/>
        </authorList>
    </citation>
    <scope>NUCLEOTIDE SEQUENCE [LARGE SCALE GENOMIC DNA]</scope>
    <source>
        <strain evidence="2">cv. Shandingzi</strain>
        <tissue evidence="1">Leaves</tissue>
    </source>
</reference>
<keyword evidence="2" id="KW-1185">Reference proteome</keyword>
<gene>
    <name evidence="1" type="ORF">C1H46_019118</name>
</gene>
<evidence type="ECO:0000313" key="2">
    <source>
        <dbReference type="Proteomes" id="UP000315295"/>
    </source>
</evidence>
<sequence>MLATTPLPLLALTKMNQTTFNVTFAMTRAYVSDDATKELIISSNSSSAGNGCYGSAKLEVKLTGYFRIDKGLWFSRYLCDLSPLNYNVADQSSQCEIYNTVYRCVS</sequence>
<evidence type="ECO:0000313" key="1">
    <source>
        <dbReference type="EMBL" id="TQD95326.1"/>
    </source>
</evidence>
<accession>A0A540M9F1</accession>
<name>A0A540M9F1_MALBA</name>
<dbReference type="Proteomes" id="UP000315295">
    <property type="component" value="Unassembled WGS sequence"/>
</dbReference>
<organism evidence="1 2">
    <name type="scientific">Malus baccata</name>
    <name type="common">Siberian crab apple</name>
    <name type="synonym">Pyrus baccata</name>
    <dbReference type="NCBI Taxonomy" id="106549"/>
    <lineage>
        <taxon>Eukaryota</taxon>
        <taxon>Viridiplantae</taxon>
        <taxon>Streptophyta</taxon>
        <taxon>Embryophyta</taxon>
        <taxon>Tracheophyta</taxon>
        <taxon>Spermatophyta</taxon>
        <taxon>Magnoliopsida</taxon>
        <taxon>eudicotyledons</taxon>
        <taxon>Gunneridae</taxon>
        <taxon>Pentapetalae</taxon>
        <taxon>rosids</taxon>
        <taxon>fabids</taxon>
        <taxon>Rosales</taxon>
        <taxon>Rosaceae</taxon>
        <taxon>Amygdaloideae</taxon>
        <taxon>Maleae</taxon>
        <taxon>Malus</taxon>
    </lineage>
</organism>
<dbReference type="EMBL" id="VIEB01000319">
    <property type="protein sequence ID" value="TQD95326.1"/>
    <property type="molecule type" value="Genomic_DNA"/>
</dbReference>
<protein>
    <submittedName>
        <fullName evidence="1">Uncharacterized protein</fullName>
    </submittedName>
</protein>
<proteinExistence type="predicted"/>